<comment type="caution">
    <text evidence="1">The sequence shown here is derived from an EMBL/GenBank/DDBJ whole genome shotgun (WGS) entry which is preliminary data.</text>
</comment>
<evidence type="ECO:0008006" key="3">
    <source>
        <dbReference type="Google" id="ProtNLM"/>
    </source>
</evidence>
<evidence type="ECO:0000313" key="1">
    <source>
        <dbReference type="EMBL" id="MFK2904001.1"/>
    </source>
</evidence>
<dbReference type="RefSeq" id="WP_404632067.1">
    <property type="nucleotide sequence ID" value="NZ_JADIKM010000002.1"/>
</dbReference>
<protein>
    <recommendedName>
        <fullName evidence="3">DUF1232 domain-containing protein</fullName>
    </recommendedName>
</protein>
<dbReference type="Proteomes" id="UP001620460">
    <property type="component" value="Unassembled WGS sequence"/>
</dbReference>
<reference evidence="1 2" key="1">
    <citation type="submission" date="2020-10" db="EMBL/GenBank/DDBJ databases">
        <title>Phylogeny of dyella-like bacteria.</title>
        <authorList>
            <person name="Fu J."/>
        </authorList>
    </citation>
    <scope>NUCLEOTIDE SEQUENCE [LARGE SCALE GENOMIC DNA]</scope>
    <source>
        <strain evidence="1 2">Gsoil3046</strain>
    </source>
</reference>
<name>A0ABW8JUV1_9GAMM</name>
<dbReference type="EMBL" id="JADIKM010000002">
    <property type="protein sequence ID" value="MFK2904001.1"/>
    <property type="molecule type" value="Genomic_DNA"/>
</dbReference>
<sequence length="217" mass="23992">MYAQIASLPPLSPALLNPPSGAADHPARRRRVGNFPLDAAALDHFNDLLMRLHHVPLLGDQLATAARELVRQPVTDNHAAAIAHRMRLAHTVSQMLADPEWQPAGESVEPAQLVVNYTHGDHRLIPDNLPVIGGLDDAVVVDAAWPQLAGEVDSYLDYCRLRAIEADLRHCRAFEFHFSRQDWQEARRAEAALIEHCRRVGESSYVPPSTAGGFRVC</sequence>
<organism evidence="1 2">
    <name type="scientific">Dyella ginsengisoli</name>
    <dbReference type="NCBI Taxonomy" id="363848"/>
    <lineage>
        <taxon>Bacteria</taxon>
        <taxon>Pseudomonadati</taxon>
        <taxon>Pseudomonadota</taxon>
        <taxon>Gammaproteobacteria</taxon>
        <taxon>Lysobacterales</taxon>
        <taxon>Rhodanobacteraceae</taxon>
        <taxon>Dyella</taxon>
    </lineage>
</organism>
<proteinExistence type="predicted"/>
<gene>
    <name evidence="1" type="ORF">ISP17_08490</name>
</gene>
<evidence type="ECO:0000313" key="2">
    <source>
        <dbReference type="Proteomes" id="UP001620460"/>
    </source>
</evidence>
<keyword evidence="2" id="KW-1185">Reference proteome</keyword>
<accession>A0ABW8JUV1</accession>